<proteinExistence type="predicted"/>
<dbReference type="GO" id="GO:0008911">
    <property type="term" value="F:lactaldehyde dehydrogenase (NAD+) activity"/>
    <property type="evidence" value="ECO:0007669"/>
    <property type="project" value="UniProtKB-EC"/>
</dbReference>
<dbReference type="InterPro" id="IPR015590">
    <property type="entry name" value="Aldehyde_DH_dom"/>
</dbReference>
<organism evidence="2 3">
    <name type="scientific">Klebsiella pneumoniae IS43</name>
    <dbReference type="NCBI Taxonomy" id="1432552"/>
    <lineage>
        <taxon>Bacteria</taxon>
        <taxon>Pseudomonadati</taxon>
        <taxon>Pseudomonadota</taxon>
        <taxon>Gammaproteobacteria</taxon>
        <taxon>Enterobacterales</taxon>
        <taxon>Enterobacteriaceae</taxon>
        <taxon>Klebsiella/Raoultella group</taxon>
        <taxon>Klebsiella</taxon>
        <taxon>Klebsiella pneumoniae complex</taxon>
    </lineage>
</organism>
<comment type="caution">
    <text evidence="2">The sequence shown here is derived from an EMBL/GenBank/DDBJ whole genome shotgun (WGS) entry which is preliminary data.</text>
</comment>
<dbReference type="SUPFAM" id="SSF53720">
    <property type="entry name" value="ALDH-like"/>
    <property type="match status" value="1"/>
</dbReference>
<feature type="domain" description="Aldehyde dehydrogenase" evidence="1">
    <location>
        <begin position="2"/>
        <end position="44"/>
    </location>
</feature>
<keyword evidence="2" id="KW-0560">Oxidoreductase</keyword>
<dbReference type="GO" id="GO:0050569">
    <property type="term" value="F:glycolaldehyde dehydrogenase (NAD+) activity"/>
    <property type="evidence" value="ECO:0007669"/>
    <property type="project" value="UniProtKB-EC"/>
</dbReference>
<keyword evidence="3" id="KW-1185">Reference proteome</keyword>
<dbReference type="Gene3D" id="3.40.309.10">
    <property type="entry name" value="Aldehyde Dehydrogenase, Chain A, domain 2"/>
    <property type="match status" value="1"/>
</dbReference>
<dbReference type="EMBL" id="CBWK010000268">
    <property type="protein sequence ID" value="CDL08925.1"/>
    <property type="molecule type" value="Genomic_DNA"/>
</dbReference>
<dbReference type="Proteomes" id="UP000019183">
    <property type="component" value="Unassembled WGS sequence"/>
</dbReference>
<evidence type="ECO:0000259" key="1">
    <source>
        <dbReference type="Pfam" id="PF00171"/>
    </source>
</evidence>
<dbReference type="InterPro" id="IPR016161">
    <property type="entry name" value="Ald_DH/histidinol_DH"/>
</dbReference>
<dbReference type="AlphaFoldDB" id="W1DJT6"/>
<name>W1DJT6_KLEPN</name>
<dbReference type="EC" id="1.2.1.21" evidence="2"/>
<evidence type="ECO:0000313" key="2">
    <source>
        <dbReference type="EMBL" id="CDL08925.1"/>
    </source>
</evidence>
<dbReference type="EC" id="1.2.1.22" evidence="2"/>
<sequence>MLPVVAFSTLDEALAMANDSDYGLTSSIYTRDLNVAMKAIKGLKFWRNLHQP</sequence>
<reference evidence="2" key="1">
    <citation type="submission" date="2013-10" db="EMBL/GenBank/DDBJ databases">
        <title>Antibiotic resistance diversity of beta-lactamase producers in the General Hospital Vienna.</title>
        <authorList>
            <person name="Barisic I."/>
            <person name="Mitteregger D."/>
            <person name="Hirschl A.M."/>
            <person name="Noehammer C."/>
            <person name="Wiesinger-Mayr H."/>
        </authorList>
    </citation>
    <scope>NUCLEOTIDE SEQUENCE [LARGE SCALE GENOMIC DNA]</scope>
    <source>
        <strain evidence="2">IS43</strain>
    </source>
</reference>
<protein>
    <submittedName>
        <fullName evidence="2">Aldehyde dehydrogenase A / Glycolaldehyde dehydrogenase</fullName>
        <ecNumber evidence="2">1.2.1.21</ecNumber>
        <ecNumber evidence="2">1.2.1.22</ecNumber>
    </submittedName>
</protein>
<dbReference type="eggNOG" id="COG1012">
    <property type="taxonomic scope" value="Bacteria"/>
</dbReference>
<evidence type="ECO:0000313" key="3">
    <source>
        <dbReference type="Proteomes" id="UP000019183"/>
    </source>
</evidence>
<accession>W1DJT6</accession>
<dbReference type="Pfam" id="PF00171">
    <property type="entry name" value="Aldedh"/>
    <property type="match status" value="1"/>
</dbReference>
<dbReference type="InterPro" id="IPR016163">
    <property type="entry name" value="Ald_DH_C"/>
</dbReference>